<dbReference type="PROSITE" id="PS52016">
    <property type="entry name" value="TONB_DEPENDENT_REC_3"/>
    <property type="match status" value="1"/>
</dbReference>
<organism evidence="13 14">
    <name type="scientific">Sphingobium cyanobacteriorum</name>
    <dbReference type="NCBI Taxonomy" id="3063954"/>
    <lineage>
        <taxon>Bacteria</taxon>
        <taxon>Pseudomonadati</taxon>
        <taxon>Pseudomonadota</taxon>
        <taxon>Alphaproteobacteria</taxon>
        <taxon>Sphingomonadales</taxon>
        <taxon>Sphingomonadaceae</taxon>
        <taxon>Sphingobium</taxon>
    </lineage>
</organism>
<proteinExistence type="inferred from homology"/>
<evidence type="ECO:0000313" key="14">
    <source>
        <dbReference type="Proteomes" id="UP001176471"/>
    </source>
</evidence>
<dbReference type="InterPro" id="IPR012910">
    <property type="entry name" value="Plug_dom"/>
</dbReference>
<comment type="caution">
    <text evidence="13">The sequence shown here is derived from an EMBL/GenBank/DDBJ whole genome shotgun (WGS) entry which is preliminary data.</text>
</comment>
<comment type="subcellular location">
    <subcellularLocation>
        <location evidence="1 8">Cell outer membrane</location>
        <topology evidence="1 8">Multi-pass membrane protein</topology>
    </subcellularLocation>
</comment>
<evidence type="ECO:0000256" key="6">
    <source>
        <dbReference type="ARBA" id="ARBA00023136"/>
    </source>
</evidence>
<keyword evidence="2 8" id="KW-0813">Transport</keyword>
<dbReference type="Proteomes" id="UP001176471">
    <property type="component" value="Unassembled WGS sequence"/>
</dbReference>
<evidence type="ECO:0000256" key="7">
    <source>
        <dbReference type="ARBA" id="ARBA00023237"/>
    </source>
</evidence>
<keyword evidence="7 8" id="KW-0998">Cell outer membrane</keyword>
<keyword evidence="4 8" id="KW-0812">Transmembrane</keyword>
<comment type="similarity">
    <text evidence="8 9">Belongs to the TonB-dependent receptor family.</text>
</comment>
<evidence type="ECO:0000256" key="1">
    <source>
        <dbReference type="ARBA" id="ARBA00004571"/>
    </source>
</evidence>
<gene>
    <name evidence="13" type="ORF">Q4610_11415</name>
</gene>
<dbReference type="Pfam" id="PF07715">
    <property type="entry name" value="Plug"/>
    <property type="match status" value="1"/>
</dbReference>
<dbReference type="PANTHER" id="PTHR30069:SF39">
    <property type="entry name" value="BLL6183 PROTEIN"/>
    <property type="match status" value="1"/>
</dbReference>
<keyword evidence="5 9" id="KW-0798">TonB box</keyword>
<evidence type="ECO:0000259" key="12">
    <source>
        <dbReference type="Pfam" id="PF07715"/>
    </source>
</evidence>
<accession>A0ABT8ZM81</accession>
<dbReference type="InterPro" id="IPR039426">
    <property type="entry name" value="TonB-dep_rcpt-like"/>
</dbReference>
<feature type="chain" id="PRO_5046156173" evidence="10">
    <location>
        <begin position="25"/>
        <end position="776"/>
    </location>
</feature>
<feature type="signal peptide" evidence="10">
    <location>
        <begin position="1"/>
        <end position="24"/>
    </location>
</feature>
<evidence type="ECO:0000256" key="5">
    <source>
        <dbReference type="ARBA" id="ARBA00023077"/>
    </source>
</evidence>
<evidence type="ECO:0000256" key="4">
    <source>
        <dbReference type="ARBA" id="ARBA00022692"/>
    </source>
</evidence>
<evidence type="ECO:0000256" key="10">
    <source>
        <dbReference type="SAM" id="SignalP"/>
    </source>
</evidence>
<evidence type="ECO:0000259" key="11">
    <source>
        <dbReference type="Pfam" id="PF00593"/>
    </source>
</evidence>
<feature type="domain" description="TonB-dependent receptor plug" evidence="12">
    <location>
        <begin position="57"/>
        <end position="160"/>
    </location>
</feature>
<dbReference type="InterPro" id="IPR036942">
    <property type="entry name" value="Beta-barrel_TonB_sf"/>
</dbReference>
<protein>
    <submittedName>
        <fullName evidence="13">TonB-dependent receptor</fullName>
    </submittedName>
</protein>
<dbReference type="PANTHER" id="PTHR30069">
    <property type="entry name" value="TONB-DEPENDENT OUTER MEMBRANE RECEPTOR"/>
    <property type="match status" value="1"/>
</dbReference>
<evidence type="ECO:0000313" key="13">
    <source>
        <dbReference type="EMBL" id="MDO7835652.1"/>
    </source>
</evidence>
<dbReference type="EMBL" id="JAUQOM010000005">
    <property type="protein sequence ID" value="MDO7835652.1"/>
    <property type="molecule type" value="Genomic_DNA"/>
</dbReference>
<keyword evidence="13" id="KW-0675">Receptor</keyword>
<reference evidence="13" key="1">
    <citation type="submission" date="2023-07" db="EMBL/GenBank/DDBJ databases">
        <title>Bacterial whole genome sequence for Sphingobium sp. HBC34.</title>
        <authorList>
            <person name="Le V."/>
            <person name="Ko S.-R."/>
            <person name="Ahn C.-Y."/>
            <person name="Oh H.-M."/>
        </authorList>
    </citation>
    <scope>NUCLEOTIDE SEQUENCE</scope>
    <source>
        <strain evidence="13">HBC34</strain>
    </source>
</reference>
<dbReference type="RefSeq" id="WP_304536084.1">
    <property type="nucleotide sequence ID" value="NZ_JAUQOM010000005.1"/>
</dbReference>
<dbReference type="InterPro" id="IPR037066">
    <property type="entry name" value="Plug_dom_sf"/>
</dbReference>
<evidence type="ECO:0000256" key="3">
    <source>
        <dbReference type="ARBA" id="ARBA00022452"/>
    </source>
</evidence>
<evidence type="ECO:0000256" key="9">
    <source>
        <dbReference type="RuleBase" id="RU003357"/>
    </source>
</evidence>
<dbReference type="Gene3D" id="2.170.130.10">
    <property type="entry name" value="TonB-dependent receptor, plug domain"/>
    <property type="match status" value="1"/>
</dbReference>
<keyword evidence="14" id="KW-1185">Reference proteome</keyword>
<dbReference type="Gene3D" id="2.40.170.20">
    <property type="entry name" value="TonB-dependent receptor, beta-barrel domain"/>
    <property type="match status" value="1"/>
</dbReference>
<feature type="domain" description="TonB-dependent receptor-like beta-barrel" evidence="11">
    <location>
        <begin position="404"/>
        <end position="726"/>
    </location>
</feature>
<dbReference type="PROSITE" id="PS51257">
    <property type="entry name" value="PROKAR_LIPOPROTEIN"/>
    <property type="match status" value="1"/>
</dbReference>
<sequence>MKGMAALLAGWLAGCAWVAGPACAQAPDVAPDAADTGRQPIIVTAPGGGVDMDDALTLTAADIGRNGSPDFLGALTRNFAGVTLQDAQNNPWQPNLVYRGFVASPLQGQAQGIAVYLDGARFNQPFGDTVQFDLLPEAAIRGVSLLDKSAVYGLNALGGALVIDSKTGLSDPGLDASLSRGRFGTTEASVAGGAAWGDWSAFGAVQYTRDDGWRDHSPSTLYNGYADIGFDTAKGGLHLKFVGADTDLTGNGVSPVELLAADRRAVFTWPDNSRSRYGRISLHPWVALSDTSRIEATLYAQKLTLRTVNGDAADIEGCAAAEGFVCLETVGDDDGEEAQAVLTDAAGNAIADTLGGDGYGVLNRGRTATRAMGALAQIIDRRATGAGENVFALGFSYDSSRTRFGTSTELGALTDDRSVDGLGSVIVQADGAIAPVGLIAHTDYWGLFVQDRLPITPRLSAEVALRYNHARIVMLDQIGTALNGRHRFQRINPGIELDYALSDGLTLRAGYAQSNRVPTPAELSCADENAPCSLTNFFVADPPLKQVVAKSWEAGAKGHAQSGGFAIDWLLSAWRTDNRNDIQYVASEIRGRAYFRNIGSTRRQGVEATLRASRGGWRAGLSYTFTDATYRAPLSLSSPANPAADADGLIAVRRGDRLPGIPRHSATLTLDYAGRGWSAGGDVIARSGQYLVGDEGNDNAKLGGYAVVNLRASVDLVRGISLFGTLGNALGRRYATFGTFSEVDEIALSEAPDASNPRAYGPGAPRRWQVGLKARF</sequence>
<name>A0ABT8ZM81_9SPHN</name>
<keyword evidence="10" id="KW-0732">Signal</keyword>
<dbReference type="InterPro" id="IPR000531">
    <property type="entry name" value="Beta-barrel_TonB"/>
</dbReference>
<keyword evidence="6 8" id="KW-0472">Membrane</keyword>
<dbReference type="Pfam" id="PF00593">
    <property type="entry name" value="TonB_dep_Rec_b-barrel"/>
    <property type="match status" value="1"/>
</dbReference>
<evidence type="ECO:0000256" key="8">
    <source>
        <dbReference type="PROSITE-ProRule" id="PRU01360"/>
    </source>
</evidence>
<evidence type="ECO:0000256" key="2">
    <source>
        <dbReference type="ARBA" id="ARBA00022448"/>
    </source>
</evidence>
<keyword evidence="3 8" id="KW-1134">Transmembrane beta strand</keyword>
<dbReference type="SUPFAM" id="SSF56935">
    <property type="entry name" value="Porins"/>
    <property type="match status" value="1"/>
</dbReference>